<feature type="compositionally biased region" description="Low complexity" evidence="10">
    <location>
        <begin position="382"/>
        <end position="400"/>
    </location>
</feature>
<protein>
    <recommendedName>
        <fullName evidence="12">RING-CH-type domain-containing protein</fullName>
    </recommendedName>
</protein>
<keyword evidence="2" id="KW-0808">Transferase</keyword>
<comment type="subcellular location">
    <subcellularLocation>
        <location evidence="1">Membrane</location>
        <topology evidence="1">Multi-pass membrane protein</topology>
    </subcellularLocation>
</comment>
<keyword evidence="4" id="KW-0479">Metal-binding</keyword>
<evidence type="ECO:0000259" key="12">
    <source>
        <dbReference type="SMART" id="SM00744"/>
    </source>
</evidence>
<dbReference type="Pfam" id="PF12906">
    <property type="entry name" value="RINGv"/>
    <property type="match status" value="1"/>
</dbReference>
<reference evidence="13" key="1">
    <citation type="submission" date="2021-12" db="EMBL/GenBank/DDBJ databases">
        <authorList>
            <person name="King R."/>
        </authorList>
    </citation>
    <scope>NUCLEOTIDE SEQUENCE</scope>
</reference>
<dbReference type="SUPFAM" id="SSF57850">
    <property type="entry name" value="RING/U-box"/>
    <property type="match status" value="1"/>
</dbReference>
<dbReference type="PANTHER" id="PTHR46065">
    <property type="entry name" value="E3 UBIQUITIN-PROTEIN LIGASE MARCH 2/3 FAMILY MEMBER"/>
    <property type="match status" value="1"/>
</dbReference>
<feature type="domain" description="RING-CH-type" evidence="12">
    <location>
        <begin position="204"/>
        <end position="251"/>
    </location>
</feature>
<sequence length="439" mass="47396">MRKFVALDSLISSGEIDTFPSDVIHNLRHAVLFPDIYKPNIQQALKSINFKFHRSCSYSNLLRECNVGEGETLLMFWGCDRSESRFTVMSTSSCSSIHLPPYAQSSNREREIRSTAQQTDISCRSPGIASPVSGSEADERQLRTRIADSLNFSSPASSLLQPTGRSMSILGSVCALLLNKQGSSVGANVKEVSSFTGSRHSENICRICFGGESAERLVRPCGCRGTIAAVHRTCLERWLLQAATSYCELCRHHYVVTRSHKWSWMRSVAEWARSGRGRALAADLWRGGALGAASVLGTARALHACDAVLQAGARRGGGAALAANLLSSLLIGIIGALNGLLTTWMLLKIQEHQLSWQAWRDSTLHVHVTLADEDRACVTTVGSPASGGSPASSASPASAATPRTSHSTLVAAERRRTAERSTNVADPFMVALPYTLPDP</sequence>
<feature type="region of interest" description="Disordered" evidence="10">
    <location>
        <begin position="105"/>
        <end position="138"/>
    </location>
</feature>
<keyword evidence="3 11" id="KW-0812">Transmembrane</keyword>
<evidence type="ECO:0000256" key="11">
    <source>
        <dbReference type="SAM" id="Phobius"/>
    </source>
</evidence>
<keyword evidence="5" id="KW-0863">Zinc-finger</keyword>
<organism evidence="13 14">
    <name type="scientific">Chilo suppressalis</name>
    <name type="common">Asiatic rice borer moth</name>
    <dbReference type="NCBI Taxonomy" id="168631"/>
    <lineage>
        <taxon>Eukaryota</taxon>
        <taxon>Metazoa</taxon>
        <taxon>Ecdysozoa</taxon>
        <taxon>Arthropoda</taxon>
        <taxon>Hexapoda</taxon>
        <taxon>Insecta</taxon>
        <taxon>Pterygota</taxon>
        <taxon>Neoptera</taxon>
        <taxon>Endopterygota</taxon>
        <taxon>Lepidoptera</taxon>
        <taxon>Glossata</taxon>
        <taxon>Ditrysia</taxon>
        <taxon>Pyraloidea</taxon>
        <taxon>Crambidae</taxon>
        <taxon>Crambinae</taxon>
        <taxon>Chilo</taxon>
    </lineage>
</organism>
<name>A0ABN8AU70_CHISP</name>
<dbReference type="PANTHER" id="PTHR46065:SF3">
    <property type="entry name" value="FI20425P1"/>
    <property type="match status" value="1"/>
</dbReference>
<evidence type="ECO:0000256" key="8">
    <source>
        <dbReference type="ARBA" id="ARBA00022989"/>
    </source>
</evidence>
<keyword evidence="7" id="KW-0862">Zinc</keyword>
<keyword evidence="6" id="KW-0833">Ubl conjugation pathway</keyword>
<dbReference type="InterPro" id="IPR013083">
    <property type="entry name" value="Znf_RING/FYVE/PHD"/>
</dbReference>
<evidence type="ECO:0000256" key="2">
    <source>
        <dbReference type="ARBA" id="ARBA00022679"/>
    </source>
</evidence>
<evidence type="ECO:0000256" key="10">
    <source>
        <dbReference type="SAM" id="MobiDB-lite"/>
    </source>
</evidence>
<evidence type="ECO:0000256" key="1">
    <source>
        <dbReference type="ARBA" id="ARBA00004141"/>
    </source>
</evidence>
<evidence type="ECO:0000256" key="4">
    <source>
        <dbReference type="ARBA" id="ARBA00022723"/>
    </source>
</evidence>
<evidence type="ECO:0000256" key="3">
    <source>
        <dbReference type="ARBA" id="ARBA00022692"/>
    </source>
</evidence>
<dbReference type="InterPro" id="IPR011016">
    <property type="entry name" value="Znf_RING-CH"/>
</dbReference>
<evidence type="ECO:0000256" key="7">
    <source>
        <dbReference type="ARBA" id="ARBA00022833"/>
    </source>
</evidence>
<evidence type="ECO:0000313" key="13">
    <source>
        <dbReference type="EMBL" id="CAH0398137.1"/>
    </source>
</evidence>
<dbReference type="Gene3D" id="3.30.40.10">
    <property type="entry name" value="Zinc/RING finger domain, C3HC4 (zinc finger)"/>
    <property type="match status" value="1"/>
</dbReference>
<dbReference type="Proteomes" id="UP001153292">
    <property type="component" value="Chromosome 11"/>
</dbReference>
<evidence type="ECO:0000256" key="6">
    <source>
        <dbReference type="ARBA" id="ARBA00022786"/>
    </source>
</evidence>
<feature type="region of interest" description="Disordered" evidence="10">
    <location>
        <begin position="381"/>
        <end position="422"/>
    </location>
</feature>
<feature type="transmembrane region" description="Helical" evidence="11">
    <location>
        <begin position="325"/>
        <end position="347"/>
    </location>
</feature>
<dbReference type="SMART" id="SM00744">
    <property type="entry name" value="RINGv"/>
    <property type="match status" value="1"/>
</dbReference>
<keyword evidence="9 11" id="KW-0472">Membrane</keyword>
<keyword evidence="8 11" id="KW-1133">Transmembrane helix</keyword>
<evidence type="ECO:0000256" key="9">
    <source>
        <dbReference type="ARBA" id="ARBA00023136"/>
    </source>
</evidence>
<evidence type="ECO:0000256" key="5">
    <source>
        <dbReference type="ARBA" id="ARBA00022771"/>
    </source>
</evidence>
<evidence type="ECO:0000313" key="14">
    <source>
        <dbReference type="Proteomes" id="UP001153292"/>
    </source>
</evidence>
<gene>
    <name evidence="13" type="ORF">CHILSU_LOCUS1245</name>
</gene>
<proteinExistence type="predicted"/>
<dbReference type="EMBL" id="OU963904">
    <property type="protein sequence ID" value="CAH0398137.1"/>
    <property type="molecule type" value="Genomic_DNA"/>
</dbReference>
<accession>A0ABN8AU70</accession>
<keyword evidence="14" id="KW-1185">Reference proteome</keyword>